<keyword evidence="2" id="KW-1185">Reference proteome</keyword>
<dbReference type="PATRIC" id="fig|765912.4.peg.649"/>
<sequence length="388" mass="42088">MIAHRHLDCGNLPVDVHLSRFATGTGAIEIHVTATPTATGDIATHLEMLTRAYEQALARVGTDPSSAVLRRLFCSDLANQAEALAASPLTRDDCAISVVGQAPAGPAKVALWAYHLCDPTGPLAVARDGATFSLHRGALTHHWSTGLTGADAHDPYAQSQRLLADYARELGDRGLTLADHLVRTWFFVRDVDLNYGGLVQARRELFDHHGLSGDTHYTASTGIGGEATEVGALVFMDAWAISGMRPEQVRYLKALDHLSPTRLYGVTFERATAIAYRDRAHLVVSGTASIDARGEILHTGDISRQLERTLENVEALLAEGGASSSDMSHWLVYLRDESDAPVVQAEMRRRFPEAPMVFVHAPVCRPAWLVEVEGIALIHHDAPDLPPL</sequence>
<reference evidence="1 2" key="1">
    <citation type="submission" date="2011-09" db="EMBL/GenBank/DDBJ databases">
        <title>Complete sequence of chromosome of Thioflavicoccus mobilis 8321.</title>
        <authorList>
            <consortium name="US DOE Joint Genome Institute"/>
            <person name="Lucas S."/>
            <person name="Han J."/>
            <person name="Lapidus A."/>
            <person name="Cheng J.-F."/>
            <person name="Goodwin L."/>
            <person name="Pitluck S."/>
            <person name="Peters L."/>
            <person name="Ovchinnikova G."/>
            <person name="Lu M."/>
            <person name="Detter J.C."/>
            <person name="Han C."/>
            <person name="Tapia R."/>
            <person name="Land M."/>
            <person name="Hauser L."/>
            <person name="Kyrpides N."/>
            <person name="Ivanova N."/>
            <person name="Pagani I."/>
            <person name="Vogl K."/>
            <person name="Liu Z."/>
            <person name="Imhoff J."/>
            <person name="Thiel V."/>
            <person name="Frigaard N.-U."/>
            <person name="Bryant D."/>
            <person name="Woyke T."/>
        </authorList>
    </citation>
    <scope>NUCLEOTIDE SEQUENCE [LARGE SCALE GENOMIC DNA]</scope>
    <source>
        <strain evidence="1 2">8321</strain>
    </source>
</reference>
<dbReference type="OrthoDB" id="1114505at2"/>
<dbReference type="EMBL" id="CP003051">
    <property type="protein sequence ID" value="AGA89504.1"/>
    <property type="molecule type" value="Genomic_DNA"/>
</dbReference>
<dbReference type="GO" id="GO:0005829">
    <property type="term" value="C:cytosol"/>
    <property type="evidence" value="ECO:0007669"/>
    <property type="project" value="TreeGrafter"/>
</dbReference>
<dbReference type="CDD" id="cd06153">
    <property type="entry name" value="YjgF_YER057c_UK114_like_5"/>
    <property type="match status" value="1"/>
</dbReference>
<dbReference type="STRING" id="765912.Thimo_0664"/>
<gene>
    <name evidence="1" type="ORF">Thimo_0664</name>
</gene>
<evidence type="ECO:0000313" key="1">
    <source>
        <dbReference type="EMBL" id="AGA89504.1"/>
    </source>
</evidence>
<dbReference type="InterPro" id="IPR006175">
    <property type="entry name" value="YjgF/YER057c/UK114"/>
</dbReference>
<dbReference type="PANTHER" id="PTHR11803:SF39">
    <property type="entry name" value="2-IMINOBUTANOATE_2-IMINOPROPANOATE DEAMINASE"/>
    <property type="match status" value="1"/>
</dbReference>
<dbReference type="Pfam" id="PF01042">
    <property type="entry name" value="Ribonuc_L-PSP"/>
    <property type="match status" value="1"/>
</dbReference>
<evidence type="ECO:0000313" key="2">
    <source>
        <dbReference type="Proteomes" id="UP000010816"/>
    </source>
</evidence>
<dbReference type="GO" id="GO:0019239">
    <property type="term" value="F:deaminase activity"/>
    <property type="evidence" value="ECO:0007669"/>
    <property type="project" value="TreeGrafter"/>
</dbReference>
<dbReference type="InterPro" id="IPR035959">
    <property type="entry name" value="RutC-like_sf"/>
</dbReference>
<dbReference type="RefSeq" id="WP_015279651.1">
    <property type="nucleotide sequence ID" value="NC_019940.1"/>
</dbReference>
<organism evidence="1 2">
    <name type="scientific">Thioflavicoccus mobilis 8321</name>
    <dbReference type="NCBI Taxonomy" id="765912"/>
    <lineage>
        <taxon>Bacteria</taxon>
        <taxon>Pseudomonadati</taxon>
        <taxon>Pseudomonadota</taxon>
        <taxon>Gammaproteobacteria</taxon>
        <taxon>Chromatiales</taxon>
        <taxon>Chromatiaceae</taxon>
        <taxon>Thioflavicoccus</taxon>
    </lineage>
</organism>
<dbReference type="HOGENOM" id="CLU_062425_0_0_6"/>
<dbReference type="eggNOG" id="COG0251">
    <property type="taxonomic scope" value="Bacteria"/>
</dbReference>
<dbReference type="PANTHER" id="PTHR11803">
    <property type="entry name" value="2-IMINOBUTANOATE/2-IMINOPROPANOATE DEAMINASE RIDA"/>
    <property type="match status" value="1"/>
</dbReference>
<dbReference type="Proteomes" id="UP000010816">
    <property type="component" value="Chromosome"/>
</dbReference>
<dbReference type="Gene3D" id="3.30.1330.40">
    <property type="entry name" value="RutC-like"/>
    <property type="match status" value="2"/>
</dbReference>
<dbReference type="AlphaFoldDB" id="L0GW37"/>
<proteinExistence type="predicted"/>
<dbReference type="SUPFAM" id="SSF55298">
    <property type="entry name" value="YjgF-like"/>
    <property type="match status" value="2"/>
</dbReference>
<name>L0GW37_9GAMM</name>
<dbReference type="KEGG" id="tmb:Thimo_0664"/>
<accession>L0GW37</accession>
<protein>
    <submittedName>
        <fullName evidence="1">Putative translation initiation inhibitor, yjgF family</fullName>
    </submittedName>
</protein>